<keyword evidence="2" id="KW-1185">Reference proteome</keyword>
<sequence length="128" mass="15108">MFLALTTFNLMLINLNMLGKNFRKIFLERKREIAGQYAKSFQIFSTVHNDLNTWYARIDKSGETVQNLYSKIKGIFLNGHQLFDFPLGRNKPENVFYVGGIHLKEFKHEQARFLKTMLGSFMFIMKIF</sequence>
<evidence type="ECO:0000313" key="1">
    <source>
        <dbReference type="EMBL" id="CAK5082003.1"/>
    </source>
</evidence>
<dbReference type="EMBL" id="CAVMJV010000045">
    <property type="protein sequence ID" value="CAK5082003.1"/>
    <property type="molecule type" value="Genomic_DNA"/>
</dbReference>
<name>A0ACB0ZT04_MELEN</name>
<evidence type="ECO:0000313" key="2">
    <source>
        <dbReference type="Proteomes" id="UP001497535"/>
    </source>
</evidence>
<protein>
    <submittedName>
        <fullName evidence="1">Uncharacterized protein</fullName>
    </submittedName>
</protein>
<accession>A0ACB0ZT04</accession>
<dbReference type="Proteomes" id="UP001497535">
    <property type="component" value="Unassembled WGS sequence"/>
</dbReference>
<proteinExistence type="predicted"/>
<organism evidence="1 2">
    <name type="scientific">Meloidogyne enterolobii</name>
    <name type="common">Root-knot nematode worm</name>
    <name type="synonym">Meloidogyne mayaguensis</name>
    <dbReference type="NCBI Taxonomy" id="390850"/>
    <lineage>
        <taxon>Eukaryota</taxon>
        <taxon>Metazoa</taxon>
        <taxon>Ecdysozoa</taxon>
        <taxon>Nematoda</taxon>
        <taxon>Chromadorea</taxon>
        <taxon>Rhabditida</taxon>
        <taxon>Tylenchina</taxon>
        <taxon>Tylenchomorpha</taxon>
        <taxon>Tylenchoidea</taxon>
        <taxon>Meloidogynidae</taxon>
        <taxon>Meloidogyninae</taxon>
        <taxon>Meloidogyne</taxon>
    </lineage>
</organism>
<gene>
    <name evidence="1" type="ORF">MENTE1834_LOCUS29247</name>
</gene>
<reference evidence="1" key="1">
    <citation type="submission" date="2023-11" db="EMBL/GenBank/DDBJ databases">
        <authorList>
            <person name="Poullet M."/>
        </authorList>
    </citation>
    <scope>NUCLEOTIDE SEQUENCE</scope>
    <source>
        <strain evidence="1">E1834</strain>
    </source>
</reference>
<comment type="caution">
    <text evidence="1">The sequence shown here is derived from an EMBL/GenBank/DDBJ whole genome shotgun (WGS) entry which is preliminary data.</text>
</comment>